<dbReference type="GO" id="GO:0003678">
    <property type="term" value="F:DNA helicase activity"/>
    <property type="evidence" value="ECO:0007669"/>
    <property type="project" value="TreeGrafter"/>
</dbReference>
<dbReference type="GO" id="GO:0005524">
    <property type="term" value="F:ATP binding"/>
    <property type="evidence" value="ECO:0007669"/>
    <property type="project" value="UniProtKB-KW"/>
</dbReference>
<feature type="compositionally biased region" description="Polar residues" evidence="8">
    <location>
        <begin position="528"/>
        <end position="538"/>
    </location>
</feature>
<dbReference type="InterPro" id="IPR037235">
    <property type="entry name" value="TRCF-like_C_D7"/>
</dbReference>
<dbReference type="SMART" id="SM00487">
    <property type="entry name" value="DEXDc"/>
    <property type="match status" value="1"/>
</dbReference>
<dbReference type="GO" id="GO:0006281">
    <property type="term" value="P:DNA repair"/>
    <property type="evidence" value="ECO:0007669"/>
    <property type="project" value="UniProtKB-KW"/>
</dbReference>
<dbReference type="SMART" id="SM00982">
    <property type="entry name" value="TRCF"/>
    <property type="match status" value="1"/>
</dbReference>
<evidence type="ECO:0000259" key="10">
    <source>
        <dbReference type="PROSITE" id="PS51194"/>
    </source>
</evidence>
<dbReference type="InterPro" id="IPR011545">
    <property type="entry name" value="DEAD/DEAH_box_helicase_dom"/>
</dbReference>
<evidence type="ECO:0000256" key="8">
    <source>
        <dbReference type="SAM" id="MobiDB-lite"/>
    </source>
</evidence>
<keyword evidence="3" id="KW-0378">Hydrolase</keyword>
<evidence type="ECO:0000313" key="11">
    <source>
        <dbReference type="EMBL" id="OAE21673.1"/>
    </source>
</evidence>
<reference evidence="11" key="1">
    <citation type="submission" date="2016-03" db="EMBL/GenBank/DDBJ databases">
        <title>Mechanisms controlling the formation of the plant cell surface in tip-growing cells are functionally conserved among land plants.</title>
        <authorList>
            <person name="Honkanen S."/>
            <person name="Jones V.A."/>
            <person name="Morieri G."/>
            <person name="Champion C."/>
            <person name="Hetherington A.J."/>
            <person name="Kelly S."/>
            <person name="Saint-Marcoux D."/>
            <person name="Proust H."/>
            <person name="Prescott H."/>
            <person name="Dolan L."/>
        </authorList>
    </citation>
    <scope>NUCLEOTIDE SEQUENCE [LARGE SCALE GENOMIC DNA]</scope>
    <source>
        <tissue evidence="11">Whole gametophyte</tissue>
    </source>
</reference>
<evidence type="ECO:0000256" key="5">
    <source>
        <dbReference type="ARBA" id="ARBA00022840"/>
    </source>
</evidence>
<dbReference type="Pfam" id="PF00270">
    <property type="entry name" value="DEAD"/>
    <property type="match status" value="1"/>
</dbReference>
<evidence type="ECO:0000256" key="3">
    <source>
        <dbReference type="ARBA" id="ARBA00022801"/>
    </source>
</evidence>
<dbReference type="Gene3D" id="3.90.1150.50">
    <property type="entry name" value="Transcription-repair-coupling factor, D7 domain"/>
    <property type="match status" value="1"/>
</dbReference>
<comment type="caution">
    <text evidence="11">The sequence shown here is derived from an EMBL/GenBank/DDBJ whole genome shotgun (WGS) entry which is preliminary data.</text>
</comment>
<gene>
    <name evidence="11" type="ORF">AXG93_4170s1140</name>
</gene>
<feature type="region of interest" description="Disordered" evidence="8">
    <location>
        <begin position="168"/>
        <end position="382"/>
    </location>
</feature>
<sequence>MVGILVHSVPVWRSSDGLLSPAACCSPLQSRSSTRLLLRKTQGHKILSSRYGLWREGRLLHASISPLDFSEGTMVYVGDTLFSSSSIFLHSSGHRWRNKMNFVCAARAATRIEGTRFNRNCGGSVRSMSWYSETLADLVGGSPASLQFLNQYRKPSLISRTMLRSSNQQFETSTDGFSKPSQPSLLSSRNSGKKPDIESSQGSGKLPSAARSTRSEAPLKGSNRSSMESGSHLHNSELIEGQEFSRVSPKASKSEGNLPRSSKQSSRSSESVLEGTNSYHRKSSENAPSPRAPYFKTNSASYKAQILQAAKNKKQAATSFTSVLPSAKETPSNKGSATNSRNSQRSVSSSKNSQNPPSMLNRYRRTPFPSETPESKSSRGTEQLVVADNNGRLPNSGYFSATSDSSVVGITVSSSPGLPATGISSPDLVWPGTSADSLDSKNIAAERTDLSSASEHIASNPSTVRRNSRKESGSAVTGTESLDRLHQQLEDQSKGSGSKAILQKPLGAEEANRLKDRLIAQKRKGMQAIQQKISQGRQSRGDDDEFSCSVDPDTLILGEYVVHKRVGVGKFIGLKFEVPPGKERPAKYIYLKYADGIAKLKAKQAQRLLYRYHLPGETGRAPTLSKLKDPSLWEKRKSKGKIAIQKLVVNMMELYIHRLKQSRPPYPVNSPAMAAFAAKFPHVPTPDQQQAFIDVEKDMTERDLPMDRLICGDVGFGKTEVALRAILIAVIAGKQVMVLTPSTVLAKQHFETIRDRFAGFLGIKVALLCRFQKETEKKDLIVGIHDGSLSIVVGTHALLGNQIKYNNLGLLVIDEEQRFGVKQKEKITCLKTTVDVLTLSATPIPRTLYLAMSGFRDASLLTTPPPERRPIQTHLLEYNQETARKAIQFELDRGGQVFYVVPRVKGIEELQDLVQGQFPDIKVAIAHGKQSASALEEAMENFCEGETKILLCTNIIESGLDIRMVNTIIVEDVHLFGLAQLYQLRGRVGRAQREAHAYLFHPHKSLLTDEALERLVALEDCCDLGQGFQLAERDMAIRGIGSLFGEQQSGDAAKIGIDLYFEMLLEGLSKVGLGILISLTDEATFGTMQVDNQRLPQVDYDDVQLELGLDVHIPSEYIKRSEEREDVLKAAERAAKESLRSLMVFTNRLRDNFGKEPAAMEMLLKMLYVRRMAADLGIHRIRIRGLSVIMETNMSSEAFEMIASSITSESVRSSLTFDTGHIEMQGLIGLPQERQLERVFCCLVDMVNSLPSFVKYI</sequence>
<dbReference type="PROSITE" id="PS51192">
    <property type="entry name" value="HELICASE_ATP_BIND_1"/>
    <property type="match status" value="1"/>
</dbReference>
<dbReference type="AlphaFoldDB" id="A0A176VMM4"/>
<feature type="compositionally biased region" description="Polar residues" evidence="8">
    <location>
        <begin position="315"/>
        <end position="338"/>
    </location>
</feature>
<feature type="region of interest" description="Disordered" evidence="8">
    <location>
        <begin position="447"/>
        <end position="482"/>
    </location>
</feature>
<evidence type="ECO:0000256" key="2">
    <source>
        <dbReference type="ARBA" id="ARBA00022763"/>
    </source>
</evidence>
<accession>A0A176VMM4</accession>
<evidence type="ECO:0000256" key="7">
    <source>
        <dbReference type="ARBA" id="ARBA00023204"/>
    </source>
</evidence>
<dbReference type="InterPro" id="IPR003711">
    <property type="entry name" value="CarD-like/TRCF_RID"/>
</dbReference>
<evidence type="ECO:0000259" key="9">
    <source>
        <dbReference type="PROSITE" id="PS51192"/>
    </source>
</evidence>
<feature type="domain" description="Helicase C-terminal" evidence="10">
    <location>
        <begin position="870"/>
        <end position="1036"/>
    </location>
</feature>
<dbReference type="SUPFAM" id="SSF141259">
    <property type="entry name" value="CarD-like"/>
    <property type="match status" value="1"/>
</dbReference>
<keyword evidence="5" id="KW-0067">ATP-binding</keyword>
<dbReference type="SUPFAM" id="SSF143517">
    <property type="entry name" value="TRCF domain-like"/>
    <property type="match status" value="1"/>
</dbReference>
<dbReference type="PANTHER" id="PTHR47964">
    <property type="entry name" value="ATP-DEPENDENT DNA HELICASE HOMOLOG RECG, CHLOROPLASTIC"/>
    <property type="match status" value="1"/>
</dbReference>
<feature type="compositionally biased region" description="Low complexity" evidence="8">
    <location>
        <begin position="339"/>
        <end position="358"/>
    </location>
</feature>
<dbReference type="PROSITE" id="PS51194">
    <property type="entry name" value="HELICASE_CTER"/>
    <property type="match status" value="1"/>
</dbReference>
<feature type="compositionally biased region" description="Polar residues" evidence="8">
    <location>
        <begin position="168"/>
        <end position="190"/>
    </location>
</feature>
<feature type="compositionally biased region" description="Low complexity" evidence="8">
    <location>
        <begin position="261"/>
        <end position="271"/>
    </location>
</feature>
<dbReference type="InterPro" id="IPR036101">
    <property type="entry name" value="CarD-like/TRCF_RID_sf"/>
</dbReference>
<dbReference type="Proteomes" id="UP000077202">
    <property type="component" value="Unassembled WGS sequence"/>
</dbReference>
<organism evidence="11 12">
    <name type="scientific">Marchantia polymorpha subsp. ruderalis</name>
    <dbReference type="NCBI Taxonomy" id="1480154"/>
    <lineage>
        <taxon>Eukaryota</taxon>
        <taxon>Viridiplantae</taxon>
        <taxon>Streptophyta</taxon>
        <taxon>Embryophyta</taxon>
        <taxon>Marchantiophyta</taxon>
        <taxon>Marchantiopsida</taxon>
        <taxon>Marchantiidae</taxon>
        <taxon>Marchantiales</taxon>
        <taxon>Marchantiaceae</taxon>
        <taxon>Marchantia</taxon>
    </lineage>
</organism>
<dbReference type="Gene3D" id="3.40.50.300">
    <property type="entry name" value="P-loop containing nucleotide triphosphate hydrolases"/>
    <property type="match status" value="2"/>
</dbReference>
<keyword evidence="12" id="KW-1185">Reference proteome</keyword>
<proteinExistence type="predicted"/>
<dbReference type="CDD" id="cd17991">
    <property type="entry name" value="DEXHc_TRCF"/>
    <property type="match status" value="1"/>
</dbReference>
<evidence type="ECO:0000256" key="6">
    <source>
        <dbReference type="ARBA" id="ARBA00023125"/>
    </source>
</evidence>
<dbReference type="Pfam" id="PF00271">
    <property type="entry name" value="Helicase_C"/>
    <property type="match status" value="1"/>
</dbReference>
<protein>
    <submittedName>
        <fullName evidence="11">Uncharacterized protein</fullName>
    </submittedName>
</protein>
<dbReference type="SMART" id="SM01058">
    <property type="entry name" value="CarD_TRCF"/>
    <property type="match status" value="1"/>
</dbReference>
<evidence type="ECO:0000256" key="1">
    <source>
        <dbReference type="ARBA" id="ARBA00022741"/>
    </source>
</evidence>
<feature type="compositionally biased region" description="Polar residues" evidence="8">
    <location>
        <begin position="450"/>
        <end position="465"/>
    </location>
</feature>
<name>A0A176VMM4_MARPO</name>
<dbReference type="Gene3D" id="2.40.10.170">
    <property type="match status" value="1"/>
</dbReference>
<keyword evidence="6" id="KW-0238">DNA-binding</keyword>
<dbReference type="PANTHER" id="PTHR47964:SF1">
    <property type="entry name" value="ATP-DEPENDENT DNA HELICASE HOMOLOG RECG, CHLOROPLASTIC"/>
    <property type="match status" value="1"/>
</dbReference>
<dbReference type="EMBL" id="LVLJ01003355">
    <property type="protein sequence ID" value="OAE21673.1"/>
    <property type="molecule type" value="Genomic_DNA"/>
</dbReference>
<keyword evidence="7" id="KW-0234">DNA repair</keyword>
<dbReference type="GO" id="GO:0016787">
    <property type="term" value="F:hydrolase activity"/>
    <property type="evidence" value="ECO:0007669"/>
    <property type="project" value="UniProtKB-KW"/>
</dbReference>
<dbReference type="InterPro" id="IPR027417">
    <property type="entry name" value="P-loop_NTPase"/>
</dbReference>
<feature type="region of interest" description="Disordered" evidence="8">
    <location>
        <begin position="525"/>
        <end position="546"/>
    </location>
</feature>
<dbReference type="InterPro" id="IPR047112">
    <property type="entry name" value="RecG/Mfd"/>
</dbReference>
<dbReference type="SMART" id="SM00490">
    <property type="entry name" value="HELICc"/>
    <property type="match status" value="1"/>
</dbReference>
<evidence type="ECO:0000313" key="12">
    <source>
        <dbReference type="Proteomes" id="UP000077202"/>
    </source>
</evidence>
<feature type="domain" description="Helicase ATP-binding" evidence="9">
    <location>
        <begin position="699"/>
        <end position="861"/>
    </location>
</feature>
<dbReference type="Pfam" id="PF03461">
    <property type="entry name" value="TRCF"/>
    <property type="match status" value="1"/>
</dbReference>
<dbReference type="SUPFAM" id="SSF52540">
    <property type="entry name" value="P-loop containing nucleoside triphosphate hydrolases"/>
    <property type="match status" value="1"/>
</dbReference>
<dbReference type="InterPro" id="IPR001650">
    <property type="entry name" value="Helicase_C-like"/>
</dbReference>
<feature type="compositionally biased region" description="Polar residues" evidence="8">
    <location>
        <begin position="222"/>
        <end position="233"/>
    </location>
</feature>
<keyword evidence="1" id="KW-0547">Nucleotide-binding</keyword>
<dbReference type="InterPro" id="IPR014001">
    <property type="entry name" value="Helicase_ATP-bd"/>
</dbReference>
<dbReference type="GO" id="GO:0003677">
    <property type="term" value="F:DNA binding"/>
    <property type="evidence" value="ECO:0007669"/>
    <property type="project" value="UniProtKB-KW"/>
</dbReference>
<keyword evidence="4" id="KW-0347">Helicase</keyword>
<dbReference type="InterPro" id="IPR005118">
    <property type="entry name" value="TRCF_C"/>
</dbReference>
<dbReference type="Pfam" id="PF02559">
    <property type="entry name" value="CarD_TRCF_RID"/>
    <property type="match status" value="1"/>
</dbReference>
<evidence type="ECO:0000256" key="4">
    <source>
        <dbReference type="ARBA" id="ARBA00022806"/>
    </source>
</evidence>
<keyword evidence="2" id="KW-0227">DNA damage</keyword>